<dbReference type="GO" id="GO:0005737">
    <property type="term" value="C:cytoplasm"/>
    <property type="evidence" value="ECO:0007669"/>
    <property type="project" value="TreeGrafter"/>
</dbReference>
<feature type="domain" description="Helicase C-terminal" evidence="8">
    <location>
        <begin position="1137"/>
        <end position="1264"/>
    </location>
</feature>
<evidence type="ECO:0000256" key="5">
    <source>
        <dbReference type="ARBA" id="ARBA00034808"/>
    </source>
</evidence>
<dbReference type="InterPro" id="IPR022698">
    <property type="entry name" value="OrsD"/>
</dbReference>
<feature type="domain" description="Helicase ATP-binding" evidence="7">
    <location>
        <begin position="942"/>
        <end position="1101"/>
    </location>
</feature>
<feature type="compositionally biased region" description="Acidic residues" evidence="6">
    <location>
        <begin position="362"/>
        <end position="379"/>
    </location>
</feature>
<evidence type="ECO:0000256" key="2">
    <source>
        <dbReference type="ARBA" id="ARBA00022741"/>
    </source>
</evidence>
<dbReference type="EC" id="5.6.2.4" evidence="5"/>
<keyword evidence="9" id="KW-0347">Helicase</keyword>
<dbReference type="InterPro" id="IPR027417">
    <property type="entry name" value="P-loop_NTPase"/>
</dbReference>
<dbReference type="Pfam" id="PF12013">
    <property type="entry name" value="OrsD"/>
    <property type="match status" value="1"/>
</dbReference>
<proteinExistence type="inferred from homology"/>
<dbReference type="KEGG" id="ptrr:90956189"/>
<evidence type="ECO:0000259" key="8">
    <source>
        <dbReference type="PROSITE" id="PS51194"/>
    </source>
</evidence>
<dbReference type="RefSeq" id="XP_065962473.1">
    <property type="nucleotide sequence ID" value="XM_066106805.1"/>
</dbReference>
<comment type="similarity">
    <text evidence="1">Belongs to the helicase family. RecQ subfamily.</text>
</comment>
<evidence type="ECO:0000259" key="7">
    <source>
        <dbReference type="PROSITE" id="PS51192"/>
    </source>
</evidence>
<feature type="region of interest" description="Disordered" evidence="6">
    <location>
        <begin position="475"/>
        <end position="507"/>
    </location>
</feature>
<dbReference type="GO" id="GO:0009378">
    <property type="term" value="F:four-way junction helicase activity"/>
    <property type="evidence" value="ECO:0007669"/>
    <property type="project" value="TreeGrafter"/>
</dbReference>
<dbReference type="Proteomes" id="UP000245464">
    <property type="component" value="Chromosome 4"/>
</dbReference>
<accession>A0A834RWN5</accession>
<evidence type="ECO:0000313" key="10">
    <source>
        <dbReference type="Proteomes" id="UP000245464"/>
    </source>
</evidence>
<dbReference type="GO" id="GO:0005694">
    <property type="term" value="C:chromosome"/>
    <property type="evidence" value="ECO:0007669"/>
    <property type="project" value="TreeGrafter"/>
</dbReference>
<feature type="region of interest" description="Disordered" evidence="6">
    <location>
        <begin position="115"/>
        <end position="137"/>
    </location>
</feature>
<feature type="compositionally biased region" description="Basic and acidic residues" evidence="6">
    <location>
        <begin position="1230"/>
        <end position="1239"/>
    </location>
</feature>
<protein>
    <recommendedName>
        <fullName evidence="5">DNA 3'-5' helicase</fullName>
        <ecNumber evidence="5">5.6.2.4</ecNumber>
    </recommendedName>
</protein>
<keyword evidence="9" id="KW-0378">Hydrolase</keyword>
<dbReference type="PANTHER" id="PTHR13710:SF154">
    <property type="entry name" value="RECQ HELICASE, PUTATIVE (AFU_ORTHOLOGUE AFUA_6G14720)-RELATED"/>
    <property type="match status" value="1"/>
</dbReference>
<dbReference type="PROSITE" id="PS51194">
    <property type="entry name" value="HELICASE_CTER"/>
    <property type="match status" value="1"/>
</dbReference>
<dbReference type="InterPro" id="IPR011545">
    <property type="entry name" value="DEAD/DEAH_box_helicase_dom"/>
</dbReference>
<dbReference type="GO" id="GO:0005524">
    <property type="term" value="F:ATP binding"/>
    <property type="evidence" value="ECO:0007669"/>
    <property type="project" value="UniProtKB-KW"/>
</dbReference>
<dbReference type="InterPro" id="IPR001650">
    <property type="entry name" value="Helicase_C-like"/>
</dbReference>
<dbReference type="SUPFAM" id="SSF52540">
    <property type="entry name" value="P-loop containing nucleoside triphosphate hydrolases"/>
    <property type="match status" value="1"/>
</dbReference>
<dbReference type="GO" id="GO:0043138">
    <property type="term" value="F:3'-5' DNA helicase activity"/>
    <property type="evidence" value="ECO:0007669"/>
    <property type="project" value="UniProtKB-EC"/>
</dbReference>
<dbReference type="GO" id="GO:0003676">
    <property type="term" value="F:nucleic acid binding"/>
    <property type="evidence" value="ECO:0007669"/>
    <property type="project" value="InterPro"/>
</dbReference>
<evidence type="ECO:0000256" key="4">
    <source>
        <dbReference type="ARBA" id="ARBA00034617"/>
    </source>
</evidence>
<dbReference type="SMART" id="SM00490">
    <property type="entry name" value="HELICc"/>
    <property type="match status" value="1"/>
</dbReference>
<dbReference type="PROSITE" id="PS51192">
    <property type="entry name" value="HELICASE_ATP_BIND_1"/>
    <property type="match status" value="1"/>
</dbReference>
<gene>
    <name evidence="9" type="ORF">PtrM4_087780</name>
</gene>
<dbReference type="PANTHER" id="PTHR13710">
    <property type="entry name" value="DNA HELICASE RECQ FAMILY MEMBER"/>
    <property type="match status" value="1"/>
</dbReference>
<dbReference type="EMBL" id="NQIK02000004">
    <property type="protein sequence ID" value="KAF7571278.1"/>
    <property type="molecule type" value="Genomic_DNA"/>
</dbReference>
<feature type="compositionally biased region" description="Basic and acidic residues" evidence="6">
    <location>
        <begin position="1247"/>
        <end position="1264"/>
    </location>
</feature>
<reference evidence="9 10" key="1">
    <citation type="journal article" date="2018" name="BMC Genomics">
        <title>Comparative genomics of the wheat fungal pathogen Pyrenophora tritici-repentis reveals chromosomal variations and genome plasticity.</title>
        <authorList>
            <person name="Moolhuijzen P."/>
            <person name="See P.T."/>
            <person name="Hane J.K."/>
            <person name="Shi G."/>
            <person name="Liu Z."/>
            <person name="Oliver R.P."/>
            <person name="Moffat C.S."/>
        </authorList>
    </citation>
    <scope>NUCLEOTIDE SEQUENCE [LARGE SCALE GENOMIC DNA]</scope>
    <source>
        <strain evidence="9">M4</strain>
    </source>
</reference>
<dbReference type="AlphaFoldDB" id="A0A834RWN5"/>
<dbReference type="Gene3D" id="3.40.50.300">
    <property type="entry name" value="P-loop containing nucleotide triphosphate hydrolases"/>
    <property type="match status" value="2"/>
</dbReference>
<organism evidence="9 10">
    <name type="scientific">Pyrenophora tritici-repentis</name>
    <dbReference type="NCBI Taxonomy" id="45151"/>
    <lineage>
        <taxon>Eukaryota</taxon>
        <taxon>Fungi</taxon>
        <taxon>Dikarya</taxon>
        <taxon>Ascomycota</taxon>
        <taxon>Pezizomycotina</taxon>
        <taxon>Dothideomycetes</taxon>
        <taxon>Pleosporomycetidae</taxon>
        <taxon>Pleosporales</taxon>
        <taxon>Pleosporineae</taxon>
        <taxon>Pleosporaceae</taxon>
        <taxon>Pyrenophora</taxon>
    </lineage>
</organism>
<evidence type="ECO:0000256" key="3">
    <source>
        <dbReference type="ARBA" id="ARBA00022840"/>
    </source>
</evidence>
<comment type="caution">
    <text evidence="9">The sequence shown here is derived from an EMBL/GenBank/DDBJ whole genome shotgun (WGS) entry which is preliminary data.</text>
</comment>
<dbReference type="Pfam" id="PF00271">
    <property type="entry name" value="Helicase_C"/>
    <property type="match status" value="1"/>
</dbReference>
<dbReference type="GO" id="GO:0000724">
    <property type="term" value="P:double-strand break repair via homologous recombination"/>
    <property type="evidence" value="ECO:0007669"/>
    <property type="project" value="TreeGrafter"/>
</dbReference>
<comment type="catalytic activity">
    <reaction evidence="4">
        <text>Couples ATP hydrolysis with the unwinding of duplex DNA by translocating in the 3'-5' direction.</text>
        <dbReference type="EC" id="5.6.2.4"/>
    </reaction>
</comment>
<sequence length="1264" mass="144487">MSKPSIECQYFEHVPEHSVAACRECRYAVWPDQIEGHLQKQHKVSYKEAEAVGQQVRSWAGLVQYPSELEVPTGAPKPVRQLPVYTDGMLCQFDSSCCYYVARSKEAIRKHWRKDHQGWSAGKKRGRPSRTRQKSVQAHMDKGYRLVHCQRLFSSRHGSQYFEVQAPSQDGEGPEIVPVDGAAAWARVGEQMAKAWADIEKRAQTTIQEGERDEVNPWLERTQWLPYLVGMERPDLLACIEEPVAEPDARQEQQAEPVEAAIWAAMDGLARFSQASIIDRIGVFIRLEAIRTEMHQTRFQPLQPYMDKNAIVKHTRPWQQMLMFFARTQKEHGWKSPKYRFTRRQREAWEVLIEQAKRSIEGDEEDEAEDMDEEREELDEEMMDDIDEAIEVAEEEPGQGEGPEPKKLSKIQKACLEFCIALLNHRITRRDPLVCALAVLGVKEDGWKGPEQYPPILSAVIKIARFMVVQKGLEMSGPEEDSGDETDDDLDDSAYESGPSQRRRPKGCLQLVQKMMDRFMVRGSHSPMQWMLDLRTYGLKIHYNTTTRGHVEWTNGDELLYKELHFSMAQFRGMVHGLASESRRLLTEELMFSSKAAPVPAVPWESIRDNPTDERPGWNFLKDHRTNMPVNGERWLFERVGESASIRSRFMKPGTQSGVDRQAIERYMDRVVEFREKLAVLMHITGGQPARGPELLSDGMVVFVTRYHKGYKVSGDVKIIHRYLPREVGELVVWYMWLVLPFQQRLEALVWEKEAVSSHMWPADPSGRKWTTDRLREALKRESRIAMGQEWTFAGYREMAIGISRRFLRGSTAFQADEGEENKEWAEEQAGDSIADEQAGHTSHVAGLVYARGIMEQSGAVADRRQQFRASSTDWHRFLGFQAGLDDQRRSSKRKRAPFESEADEARVDRWQRLRKMDARAQLKRMMGEEAKFRGVQEAAIKAITAGESPVVAVMPTGAGKSLLFMLPAWAEQGGTTVVVVPLIALRGDMAQRCKKLGISCVEWQSRRPPDAAAVVLVTPESAVGEEFATFLNRLRATRQLDRIIIDECHIVLNRQYTFRKQMQQLGKLVAVETQMVMLTATLPPSEEDELFRRMHFERGQVRMFRAPTARSNIAYRVVRVEKERKRQEVEATVLAMVQQKVRKYKSGKIVVYGNSVPKVKGLAEKLKCHAYHHHAVGKASMLEEFMGGKQRVIVATSALGMGVDVPDIRCIVHMDWPFSVLDYAQESGRAGRDGERSEAIMMVQDGEQRAADDKQGEAEQRLA</sequence>
<keyword evidence="3" id="KW-0067">ATP-binding</keyword>
<dbReference type="CDD" id="cd17920">
    <property type="entry name" value="DEXHc_RecQ"/>
    <property type="match status" value="1"/>
</dbReference>
<evidence type="ECO:0000313" key="9">
    <source>
        <dbReference type="EMBL" id="KAF7571278.1"/>
    </source>
</evidence>
<feature type="region of interest" description="Disordered" evidence="6">
    <location>
        <begin position="359"/>
        <end position="379"/>
    </location>
</feature>
<dbReference type="InterPro" id="IPR014001">
    <property type="entry name" value="Helicase_ATP-bd"/>
</dbReference>
<feature type="compositionally biased region" description="Acidic residues" evidence="6">
    <location>
        <begin position="477"/>
        <end position="494"/>
    </location>
</feature>
<feature type="region of interest" description="Disordered" evidence="6">
    <location>
        <begin position="818"/>
        <end position="839"/>
    </location>
</feature>
<dbReference type="Pfam" id="PF00270">
    <property type="entry name" value="DEAD"/>
    <property type="match status" value="1"/>
</dbReference>
<feature type="region of interest" description="Disordered" evidence="6">
    <location>
        <begin position="1230"/>
        <end position="1264"/>
    </location>
</feature>
<dbReference type="GeneID" id="90956189"/>
<feature type="compositionally biased region" description="Basic residues" evidence="6">
    <location>
        <begin position="122"/>
        <end position="133"/>
    </location>
</feature>
<evidence type="ECO:0000256" key="1">
    <source>
        <dbReference type="ARBA" id="ARBA00005446"/>
    </source>
</evidence>
<name>A0A834RWN5_9PLEO</name>
<keyword evidence="2" id="KW-0547">Nucleotide-binding</keyword>
<evidence type="ECO:0000256" key="6">
    <source>
        <dbReference type="SAM" id="MobiDB-lite"/>
    </source>
</evidence>
<dbReference type="SMART" id="SM00487">
    <property type="entry name" value="DEXDc"/>
    <property type="match status" value="1"/>
</dbReference>